<dbReference type="Proteomes" id="UP001054252">
    <property type="component" value="Unassembled WGS sequence"/>
</dbReference>
<keyword evidence="2" id="KW-1185">Reference proteome</keyword>
<gene>
    <name evidence="1" type="ORF">SLEP1_g41052</name>
</gene>
<protein>
    <submittedName>
        <fullName evidence="1">Uncharacterized protein</fullName>
    </submittedName>
</protein>
<name>A0AAV5L5A2_9ROSI</name>
<reference evidence="1 2" key="1">
    <citation type="journal article" date="2021" name="Commun. Biol.">
        <title>The genome of Shorea leprosula (Dipterocarpaceae) highlights the ecological relevance of drought in aseasonal tropical rainforests.</title>
        <authorList>
            <person name="Ng K.K.S."/>
            <person name="Kobayashi M.J."/>
            <person name="Fawcett J.A."/>
            <person name="Hatakeyama M."/>
            <person name="Paape T."/>
            <person name="Ng C.H."/>
            <person name="Ang C.C."/>
            <person name="Tnah L.H."/>
            <person name="Lee C.T."/>
            <person name="Nishiyama T."/>
            <person name="Sese J."/>
            <person name="O'Brien M.J."/>
            <person name="Copetti D."/>
            <person name="Mohd Noor M.I."/>
            <person name="Ong R.C."/>
            <person name="Putra M."/>
            <person name="Sireger I.Z."/>
            <person name="Indrioko S."/>
            <person name="Kosugi Y."/>
            <person name="Izuno A."/>
            <person name="Isagi Y."/>
            <person name="Lee S.L."/>
            <person name="Shimizu K.K."/>
        </authorList>
    </citation>
    <scope>NUCLEOTIDE SEQUENCE [LARGE SCALE GENOMIC DNA]</scope>
    <source>
        <strain evidence="1">214</strain>
    </source>
</reference>
<dbReference type="AlphaFoldDB" id="A0AAV5L5A2"/>
<organism evidence="1 2">
    <name type="scientific">Rubroshorea leprosula</name>
    <dbReference type="NCBI Taxonomy" id="152421"/>
    <lineage>
        <taxon>Eukaryota</taxon>
        <taxon>Viridiplantae</taxon>
        <taxon>Streptophyta</taxon>
        <taxon>Embryophyta</taxon>
        <taxon>Tracheophyta</taxon>
        <taxon>Spermatophyta</taxon>
        <taxon>Magnoliopsida</taxon>
        <taxon>eudicotyledons</taxon>
        <taxon>Gunneridae</taxon>
        <taxon>Pentapetalae</taxon>
        <taxon>rosids</taxon>
        <taxon>malvids</taxon>
        <taxon>Malvales</taxon>
        <taxon>Dipterocarpaceae</taxon>
        <taxon>Rubroshorea</taxon>
    </lineage>
</organism>
<comment type="caution">
    <text evidence="1">The sequence shown here is derived from an EMBL/GenBank/DDBJ whole genome shotgun (WGS) entry which is preliminary data.</text>
</comment>
<evidence type="ECO:0000313" key="2">
    <source>
        <dbReference type="Proteomes" id="UP001054252"/>
    </source>
</evidence>
<dbReference type="EMBL" id="BPVZ01000095">
    <property type="protein sequence ID" value="GKV32443.1"/>
    <property type="molecule type" value="Genomic_DNA"/>
</dbReference>
<accession>A0AAV5L5A2</accession>
<proteinExistence type="predicted"/>
<evidence type="ECO:0000313" key="1">
    <source>
        <dbReference type="EMBL" id="GKV32443.1"/>
    </source>
</evidence>
<sequence length="85" mass="8792">MSPLLAVVAPFLPHVRQGQGCSKQECRGTGLGAHSAGGAAGCRLRCNRAQQGAAWRRFRCSRAQARVQQGADSGVAGGRLGCSRA</sequence>